<name>A0ABQ7MK81_BRACM</name>
<feature type="region of interest" description="Disordered" evidence="10">
    <location>
        <begin position="818"/>
        <end position="868"/>
    </location>
</feature>
<keyword evidence="14" id="KW-1185">Reference proteome</keyword>
<evidence type="ECO:0000259" key="11">
    <source>
        <dbReference type="PROSITE" id="PS50863"/>
    </source>
</evidence>
<evidence type="ECO:0000256" key="9">
    <source>
        <dbReference type="ARBA" id="ARBA00023242"/>
    </source>
</evidence>
<evidence type="ECO:0000313" key="13">
    <source>
        <dbReference type="EMBL" id="KAG5398306.1"/>
    </source>
</evidence>
<dbReference type="PRINTS" id="PR00682">
    <property type="entry name" value="IPNSYNTHASE"/>
</dbReference>
<evidence type="ECO:0000256" key="5">
    <source>
        <dbReference type="ARBA" id="ARBA00023004"/>
    </source>
</evidence>
<feature type="domain" description="TF-B3" evidence="11">
    <location>
        <begin position="648"/>
        <end position="742"/>
    </location>
</feature>
<evidence type="ECO:0000256" key="7">
    <source>
        <dbReference type="ARBA" id="ARBA00023125"/>
    </source>
</evidence>
<feature type="domain" description="Fe2OG dioxygenase" evidence="12">
    <location>
        <begin position="519"/>
        <end position="621"/>
    </location>
</feature>
<evidence type="ECO:0000256" key="6">
    <source>
        <dbReference type="ARBA" id="ARBA00023015"/>
    </source>
</evidence>
<feature type="domain" description="TF-B3" evidence="11">
    <location>
        <begin position="893"/>
        <end position="987"/>
    </location>
</feature>
<dbReference type="Proteomes" id="UP000823674">
    <property type="component" value="Chromosome A05"/>
</dbReference>
<evidence type="ECO:0000256" key="1">
    <source>
        <dbReference type="ARBA" id="ARBA00004123"/>
    </source>
</evidence>
<dbReference type="InterPro" id="IPR003340">
    <property type="entry name" value="B3_DNA-bd"/>
</dbReference>
<evidence type="ECO:0000256" key="10">
    <source>
        <dbReference type="SAM" id="MobiDB-lite"/>
    </source>
</evidence>
<protein>
    <recommendedName>
        <fullName evidence="15">Fe2OG dioxygenase domain-containing protein</fullName>
    </recommendedName>
</protein>
<accession>A0ABQ7MK81</accession>
<dbReference type="Pfam" id="PF14226">
    <property type="entry name" value="DIOX_N"/>
    <property type="match status" value="2"/>
</dbReference>
<feature type="compositionally biased region" description="Basic residues" evidence="10">
    <location>
        <begin position="828"/>
        <end position="838"/>
    </location>
</feature>
<comment type="similarity">
    <text evidence="2">Belongs to the iron/ascorbate-dependent oxidoreductase family.</text>
</comment>
<dbReference type="Pfam" id="PF02362">
    <property type="entry name" value="B3"/>
    <property type="match status" value="2"/>
</dbReference>
<evidence type="ECO:0000256" key="4">
    <source>
        <dbReference type="ARBA" id="ARBA00023002"/>
    </source>
</evidence>
<comment type="subcellular location">
    <subcellularLocation>
        <location evidence="1">Nucleus</location>
    </subcellularLocation>
</comment>
<reference evidence="13 14" key="1">
    <citation type="submission" date="2021-03" db="EMBL/GenBank/DDBJ databases">
        <authorList>
            <person name="King G.J."/>
            <person name="Bancroft I."/>
            <person name="Baten A."/>
            <person name="Bloomfield J."/>
            <person name="Borpatragohain P."/>
            <person name="He Z."/>
            <person name="Irish N."/>
            <person name="Irwin J."/>
            <person name="Liu K."/>
            <person name="Mauleon R.P."/>
            <person name="Moore J."/>
            <person name="Morris R."/>
            <person name="Ostergaard L."/>
            <person name="Wang B."/>
            <person name="Wells R."/>
        </authorList>
    </citation>
    <scope>NUCLEOTIDE SEQUENCE [LARGE SCALE GENOMIC DNA]</scope>
    <source>
        <strain evidence="13">R-o-18</strain>
        <tissue evidence="13">Leaf</tissue>
    </source>
</reference>
<dbReference type="SMART" id="SM01019">
    <property type="entry name" value="B3"/>
    <property type="match status" value="2"/>
</dbReference>
<keyword evidence="6" id="KW-0805">Transcription regulation</keyword>
<dbReference type="PROSITE" id="PS51471">
    <property type="entry name" value="FE2OG_OXY"/>
    <property type="match status" value="2"/>
</dbReference>
<feature type="domain" description="Fe2OG dioxygenase" evidence="12">
    <location>
        <begin position="152"/>
        <end position="254"/>
    </location>
</feature>
<dbReference type="EMBL" id="JADBGQ010000005">
    <property type="protein sequence ID" value="KAG5398306.1"/>
    <property type="molecule type" value="Genomic_DNA"/>
</dbReference>
<evidence type="ECO:0000313" key="14">
    <source>
        <dbReference type="Proteomes" id="UP000823674"/>
    </source>
</evidence>
<dbReference type="Pfam" id="PF03171">
    <property type="entry name" value="2OG-FeII_Oxy"/>
    <property type="match status" value="2"/>
</dbReference>
<dbReference type="Gene3D" id="2.60.120.330">
    <property type="entry name" value="B-lactam Antibiotic, Isopenicillin N Synthase, Chain"/>
    <property type="match status" value="2"/>
</dbReference>
<dbReference type="CDD" id="cd10017">
    <property type="entry name" value="B3_DNA"/>
    <property type="match status" value="2"/>
</dbReference>
<dbReference type="SUPFAM" id="SSF51197">
    <property type="entry name" value="Clavaminate synthase-like"/>
    <property type="match status" value="2"/>
</dbReference>
<gene>
    <name evidence="13" type="primary">A05p040100.1_BraROA</name>
    <name evidence="13" type="ORF">IGI04_020120</name>
</gene>
<proteinExistence type="inferred from homology"/>
<evidence type="ECO:0000256" key="8">
    <source>
        <dbReference type="ARBA" id="ARBA00023163"/>
    </source>
</evidence>
<keyword evidence="7" id="KW-0238">DNA-binding</keyword>
<sequence length="989" mass="114366">MPRPFFHKLIFSSTIQEKRLVINHGVPCDARKRVEETVKIFFDLPMEEKIKVKRDEVNPAGYHDGEHTKNVRDWKEVFDIYFKDPMVMPSSTDPEDEGLRVVYNKWPQFPSDYREACQEYAGHAEKLAFRLLELISLSLGLPKERFHDYFKEQMSFFRINRYPPCPRPDLALGVGHHKDADVISLLAQDDVGGLQISRRSDGVWFPIRPVPNALVINIGNCMEVWTNDKYWSAEHRVVVNSTRERYSIPFFLLPSHDAEMKPLEELLSPENPPRYKGYKYGKFYVSRNRSDFKKLEIQNIQIDDFKVPLYYQINIRITAKTAMGRLEEAFIQAPEHRPITHLTNSGDFIFSDEIPTIDLSSLQDPNSDKTSIAKEIGKTCERWGFFQVINHGLPLDLRRRVENTAAEFFNLTAEEKRRLRRDEVNPMGYHDEEHTKNVRDWKEIFDFFLQDPTIVPATPEPEDTDQRKLTNQWPQHPSDFREICQEYAREVEKLAFKILELISISLGLPGDRLSGYFKEQTSILRFNHYPPCPNPELALGVGRHKDGGALTVLAQDSVGGLQVCRRSDGEWIPVKPIPDALIINIGNCMQVWTNDKYWSAEHRVVVNTSKERFSVPFFFFPSHETNIEPLEELLSEENPPCYKKCNWGKFFVSRNRSDFKKLERVPDKFVSKFKDELSVAVALTVPDGHVWRVGLRKSDNNKIYFQDGWQEFVDRYSIRIGYLLIFRYEGNSAFSVYIYNLSHSEINYHSSALMDTAHTHLKRARLFEDLEDEDAAEVVYPSSSVYPSSQQHPEVTVAAIKGYASPAIQSFFAGPPVKAEEATPTPKVTKKRGRKKKNAVPEEVNSSAPRDDDPESRSKFYESASARKRTVTAEERERAINAAKTFEPTNPFFRVVLRPSYLYRGCIMYLPSGFAEKYLSGISGFIKVQLGEKQWPVRCLYKAGRAKFSQGWYEFTLENNLGEGDVCVFELLRTRDFVLKVTAYRVNSI</sequence>
<dbReference type="PANTHER" id="PTHR10209">
    <property type="entry name" value="OXIDOREDUCTASE, 2OG-FE II OXYGENASE FAMILY PROTEIN"/>
    <property type="match status" value="1"/>
</dbReference>
<keyword evidence="8" id="KW-0804">Transcription</keyword>
<evidence type="ECO:0000256" key="3">
    <source>
        <dbReference type="ARBA" id="ARBA00022723"/>
    </source>
</evidence>
<organism evidence="13 14">
    <name type="scientific">Brassica rapa subsp. trilocularis</name>
    <dbReference type="NCBI Taxonomy" id="1813537"/>
    <lineage>
        <taxon>Eukaryota</taxon>
        <taxon>Viridiplantae</taxon>
        <taxon>Streptophyta</taxon>
        <taxon>Embryophyta</taxon>
        <taxon>Tracheophyta</taxon>
        <taxon>Spermatophyta</taxon>
        <taxon>Magnoliopsida</taxon>
        <taxon>eudicotyledons</taxon>
        <taxon>Gunneridae</taxon>
        <taxon>Pentapetalae</taxon>
        <taxon>rosids</taxon>
        <taxon>malvids</taxon>
        <taxon>Brassicales</taxon>
        <taxon>Brassicaceae</taxon>
        <taxon>Brassiceae</taxon>
        <taxon>Brassica</taxon>
    </lineage>
</organism>
<dbReference type="PANTHER" id="PTHR10209:SF850">
    <property type="entry name" value="2-OXOGLUTARATE (2OG) AND FE(II)-DEPENDENT OXYGENASE SUPERFAMILY PROTEIN"/>
    <property type="match status" value="1"/>
</dbReference>
<dbReference type="SUPFAM" id="SSF101936">
    <property type="entry name" value="DNA-binding pseudobarrel domain"/>
    <property type="match status" value="2"/>
</dbReference>
<feature type="compositionally biased region" description="Basic and acidic residues" evidence="10">
    <location>
        <begin position="849"/>
        <end position="860"/>
    </location>
</feature>
<keyword evidence="9" id="KW-0539">Nucleus</keyword>
<keyword evidence="5" id="KW-0408">Iron</keyword>
<evidence type="ECO:0000256" key="2">
    <source>
        <dbReference type="ARBA" id="ARBA00008056"/>
    </source>
</evidence>
<dbReference type="InterPro" id="IPR026992">
    <property type="entry name" value="DIOX_N"/>
</dbReference>
<evidence type="ECO:0008006" key="15">
    <source>
        <dbReference type="Google" id="ProtNLM"/>
    </source>
</evidence>
<dbReference type="InterPro" id="IPR015300">
    <property type="entry name" value="DNA-bd_pseudobarrel_sf"/>
</dbReference>
<dbReference type="InterPro" id="IPR044861">
    <property type="entry name" value="IPNS-like_FE2OG_OXY"/>
</dbReference>
<keyword evidence="4" id="KW-0560">Oxidoreductase</keyword>
<dbReference type="InterPro" id="IPR027443">
    <property type="entry name" value="IPNS-like_sf"/>
</dbReference>
<keyword evidence="3" id="KW-0479">Metal-binding</keyword>
<dbReference type="PROSITE" id="PS50863">
    <property type="entry name" value="B3"/>
    <property type="match status" value="2"/>
</dbReference>
<evidence type="ECO:0000259" key="12">
    <source>
        <dbReference type="PROSITE" id="PS51471"/>
    </source>
</evidence>
<dbReference type="Gene3D" id="2.40.330.10">
    <property type="entry name" value="DNA-binding pseudobarrel domain"/>
    <property type="match status" value="2"/>
</dbReference>
<comment type="caution">
    <text evidence="13">The sequence shown here is derived from an EMBL/GenBank/DDBJ whole genome shotgun (WGS) entry which is preliminary data.</text>
</comment>
<dbReference type="InterPro" id="IPR005123">
    <property type="entry name" value="Oxoglu/Fe-dep_dioxygenase_dom"/>
</dbReference>